<evidence type="ECO:0000313" key="1">
    <source>
        <dbReference type="EMBL" id="KAL0197910.1"/>
    </source>
</evidence>
<name>A0ABD0RH89_CIRMR</name>
<dbReference type="AlphaFoldDB" id="A0ABD0RH89"/>
<accession>A0ABD0RH89</accession>
<dbReference type="SUPFAM" id="SSF53850">
    <property type="entry name" value="Periplasmic binding protein-like II"/>
    <property type="match status" value="1"/>
</dbReference>
<protein>
    <submittedName>
        <fullName evidence="1">Uncharacterized protein</fullName>
    </submittedName>
</protein>
<gene>
    <name evidence="1" type="ORF">M9458_006450</name>
</gene>
<organism evidence="1 2">
    <name type="scientific">Cirrhinus mrigala</name>
    <name type="common">Mrigala</name>
    <dbReference type="NCBI Taxonomy" id="683832"/>
    <lineage>
        <taxon>Eukaryota</taxon>
        <taxon>Metazoa</taxon>
        <taxon>Chordata</taxon>
        <taxon>Craniata</taxon>
        <taxon>Vertebrata</taxon>
        <taxon>Euteleostomi</taxon>
        <taxon>Actinopterygii</taxon>
        <taxon>Neopterygii</taxon>
        <taxon>Teleostei</taxon>
        <taxon>Ostariophysi</taxon>
        <taxon>Cypriniformes</taxon>
        <taxon>Cyprinidae</taxon>
        <taxon>Labeoninae</taxon>
        <taxon>Labeonini</taxon>
        <taxon>Cirrhinus</taxon>
    </lineage>
</organism>
<reference evidence="1 2" key="1">
    <citation type="submission" date="2024-05" db="EMBL/GenBank/DDBJ databases">
        <title>Genome sequencing and assembly of Indian major carp, Cirrhinus mrigala (Hamilton, 1822).</title>
        <authorList>
            <person name="Mohindra V."/>
            <person name="Chowdhury L.M."/>
            <person name="Lal K."/>
            <person name="Jena J.K."/>
        </authorList>
    </citation>
    <scope>NUCLEOTIDE SEQUENCE [LARGE SCALE GENOMIC DNA]</scope>
    <source>
        <strain evidence="1">CM1030</strain>
        <tissue evidence="1">Blood</tissue>
    </source>
</reference>
<dbReference type="EMBL" id="JAMKFB020000003">
    <property type="protein sequence ID" value="KAL0197910.1"/>
    <property type="molecule type" value="Genomic_DNA"/>
</dbReference>
<sequence>KLDAFIYDAAVLNYMAGRDEGCKLVTIGSGYIFATTGYGIALQKGSAWKRPVDLAILAIIGD</sequence>
<feature type="non-terminal residue" evidence="1">
    <location>
        <position position="1"/>
    </location>
</feature>
<comment type="caution">
    <text evidence="1">The sequence shown here is derived from an EMBL/GenBank/DDBJ whole genome shotgun (WGS) entry which is preliminary data.</text>
</comment>
<feature type="non-terminal residue" evidence="1">
    <location>
        <position position="62"/>
    </location>
</feature>
<evidence type="ECO:0000313" key="2">
    <source>
        <dbReference type="Proteomes" id="UP001529510"/>
    </source>
</evidence>
<dbReference type="Gene3D" id="3.40.190.10">
    <property type="entry name" value="Periplasmic binding protein-like II"/>
    <property type="match status" value="2"/>
</dbReference>
<keyword evidence="2" id="KW-1185">Reference proteome</keyword>
<dbReference type="Proteomes" id="UP001529510">
    <property type="component" value="Unassembled WGS sequence"/>
</dbReference>
<proteinExistence type="predicted"/>